<proteinExistence type="predicted"/>
<dbReference type="InterPro" id="IPR011330">
    <property type="entry name" value="Glyco_hydro/deAcase_b/a-brl"/>
</dbReference>
<dbReference type="SUPFAM" id="SSF88713">
    <property type="entry name" value="Glycoside hydrolase/deacetylase"/>
    <property type="match status" value="1"/>
</dbReference>
<accession>A0A285RHK8</accession>
<reference evidence="2" key="1">
    <citation type="submission" date="2017-08" db="EMBL/GenBank/DDBJ databases">
        <authorList>
            <person name="Varghese N."/>
            <person name="Submissions S."/>
        </authorList>
    </citation>
    <scope>NUCLEOTIDE SEQUENCE [LARGE SCALE GENOMIC DNA]</scope>
    <source>
        <strain evidence="2">JC22</strain>
    </source>
</reference>
<sequence length="243" mass="28877">MEFTINAYVQLLELLKSKGYEFCFYNEINEKNKTVILRHDVDFTLDKAVEMAVVESQIGVKSTYFVLLSTNFYNVFSKQSFEKLIQIANLGHEIGLHFDETRYDIHTLDELKRYVEKEAEILSKLLDTKVNVISMHRPSKFTLNNDIQFEQFINSYSSKFFKDMKYVSDSRMNWRENPIEIIESGQYEKLHILTHPFWYSTKNETMEAKLKDFIKQSIADRYDFINSNFTAFDQVIRREEIIG</sequence>
<evidence type="ECO:0000313" key="2">
    <source>
        <dbReference type="Proteomes" id="UP000219636"/>
    </source>
</evidence>
<name>A0A285RHK8_9BACL</name>
<dbReference type="Gene3D" id="3.20.20.370">
    <property type="entry name" value="Glycoside hydrolase/deacetylase"/>
    <property type="match status" value="1"/>
</dbReference>
<protein>
    <submittedName>
        <fullName evidence="1">Peptidoglycan/xylan/chitin deacetylase (PgdA/CDA1 family)</fullName>
    </submittedName>
</protein>
<dbReference type="Proteomes" id="UP000219636">
    <property type="component" value="Unassembled WGS sequence"/>
</dbReference>
<dbReference type="EMBL" id="OBMQ01000001">
    <property type="protein sequence ID" value="SOB93615.1"/>
    <property type="molecule type" value="Genomic_DNA"/>
</dbReference>
<keyword evidence="2" id="KW-1185">Reference proteome</keyword>
<dbReference type="AlphaFoldDB" id="A0A285RHK8"/>
<dbReference type="GO" id="GO:0005975">
    <property type="term" value="P:carbohydrate metabolic process"/>
    <property type="evidence" value="ECO:0007669"/>
    <property type="project" value="InterPro"/>
</dbReference>
<organism evidence="1 2">
    <name type="scientific">Ureibacillus xyleni</name>
    <dbReference type="NCBI Taxonomy" id="614648"/>
    <lineage>
        <taxon>Bacteria</taxon>
        <taxon>Bacillati</taxon>
        <taxon>Bacillota</taxon>
        <taxon>Bacilli</taxon>
        <taxon>Bacillales</taxon>
        <taxon>Caryophanaceae</taxon>
        <taxon>Ureibacillus</taxon>
    </lineage>
</organism>
<gene>
    <name evidence="1" type="ORF">SAMN05880501_101677</name>
</gene>
<dbReference type="RefSeq" id="WP_202615607.1">
    <property type="nucleotide sequence ID" value="NZ_OBMQ01000001.1"/>
</dbReference>
<evidence type="ECO:0000313" key="1">
    <source>
        <dbReference type="EMBL" id="SOB93615.1"/>
    </source>
</evidence>